<dbReference type="Gene3D" id="3.60.21.10">
    <property type="match status" value="1"/>
</dbReference>
<reference evidence="2" key="1">
    <citation type="submission" date="2020-08" db="EMBL/GenBank/DDBJ databases">
        <authorList>
            <person name="Hu Y."/>
            <person name="Nguyen S.V."/>
            <person name="Li F."/>
            <person name="Fanning S."/>
        </authorList>
    </citation>
    <scope>NUCLEOTIDE SEQUENCE</scope>
    <source>
        <strain evidence="2">SYSU D8009</strain>
    </source>
</reference>
<feature type="domain" description="Calcineurin-like phosphoesterase" evidence="1">
    <location>
        <begin position="14"/>
        <end position="191"/>
    </location>
</feature>
<evidence type="ECO:0000313" key="2">
    <source>
        <dbReference type="EMBL" id="MBC4014333.1"/>
    </source>
</evidence>
<comment type="caution">
    <text evidence="2">The sequence shown here is derived from an EMBL/GenBank/DDBJ whole genome shotgun (WGS) entry which is preliminary data.</text>
</comment>
<evidence type="ECO:0000259" key="1">
    <source>
        <dbReference type="Pfam" id="PF00149"/>
    </source>
</evidence>
<dbReference type="EMBL" id="JACOMF010000003">
    <property type="protein sequence ID" value="MBC4014333.1"/>
    <property type="molecule type" value="Genomic_DNA"/>
</dbReference>
<name>A0A9X0QW52_9PROT</name>
<protein>
    <submittedName>
        <fullName evidence="2">Metallophosphoesterase</fullName>
    </submittedName>
</protein>
<organism evidence="2 3">
    <name type="scientific">Siccirubricoccus deserti</name>
    <dbReference type="NCBI Taxonomy" id="2013562"/>
    <lineage>
        <taxon>Bacteria</taxon>
        <taxon>Pseudomonadati</taxon>
        <taxon>Pseudomonadota</taxon>
        <taxon>Alphaproteobacteria</taxon>
        <taxon>Acetobacterales</taxon>
        <taxon>Roseomonadaceae</taxon>
        <taxon>Siccirubricoccus</taxon>
    </lineage>
</organism>
<dbReference type="InterPro" id="IPR004843">
    <property type="entry name" value="Calcineurin-like_PHP"/>
</dbReference>
<dbReference type="InterPro" id="IPR029052">
    <property type="entry name" value="Metallo-depent_PP-like"/>
</dbReference>
<sequence length="240" mass="25436">MERGLAMLSRAPRDVVLLGDMECHAPLDALVAPILATGARLHWIHGNHDADGGPEMWANLADPVRNPVTAAGALHGRVAVIDGLRVAGLGGTFRARVWTPPAPPRLRARAELAADIATLGPEWLPEARATLHASLARMAIWAEDVERLAAQRADILVTHEAPSSHPAGLAVIEALARSMGAALIVHGHHHVGYRARAADGLEVQGVGAAWGVDRHGVVHWPGEADRWPGRRPAGWEFAGG</sequence>
<dbReference type="Pfam" id="PF00149">
    <property type="entry name" value="Metallophos"/>
    <property type="match status" value="1"/>
</dbReference>
<gene>
    <name evidence="2" type="ORF">H7965_03270</name>
</gene>
<accession>A0A9X0QW52</accession>
<dbReference type="GO" id="GO:0016787">
    <property type="term" value="F:hydrolase activity"/>
    <property type="evidence" value="ECO:0007669"/>
    <property type="project" value="InterPro"/>
</dbReference>
<dbReference type="AlphaFoldDB" id="A0A9X0QW52"/>
<dbReference type="SUPFAM" id="SSF56300">
    <property type="entry name" value="Metallo-dependent phosphatases"/>
    <property type="match status" value="1"/>
</dbReference>
<keyword evidence="3" id="KW-1185">Reference proteome</keyword>
<proteinExistence type="predicted"/>
<evidence type="ECO:0000313" key="3">
    <source>
        <dbReference type="Proteomes" id="UP000600101"/>
    </source>
</evidence>
<dbReference type="Proteomes" id="UP000600101">
    <property type="component" value="Unassembled WGS sequence"/>
</dbReference>